<organism evidence="2 3">
    <name type="scientific">Orchesella dallaii</name>
    <dbReference type="NCBI Taxonomy" id="48710"/>
    <lineage>
        <taxon>Eukaryota</taxon>
        <taxon>Metazoa</taxon>
        <taxon>Ecdysozoa</taxon>
        <taxon>Arthropoda</taxon>
        <taxon>Hexapoda</taxon>
        <taxon>Collembola</taxon>
        <taxon>Entomobryomorpha</taxon>
        <taxon>Entomobryoidea</taxon>
        <taxon>Orchesellidae</taxon>
        <taxon>Orchesellinae</taxon>
        <taxon>Orchesella</taxon>
    </lineage>
</organism>
<keyword evidence="3" id="KW-1185">Reference proteome</keyword>
<gene>
    <name evidence="2" type="ORF">ODALV1_LOCUS15958</name>
</gene>
<feature type="compositionally biased region" description="Low complexity" evidence="1">
    <location>
        <begin position="338"/>
        <end position="350"/>
    </location>
</feature>
<protein>
    <submittedName>
        <fullName evidence="2">Uncharacterized protein</fullName>
    </submittedName>
</protein>
<dbReference type="EMBL" id="CAXLJM020000049">
    <property type="protein sequence ID" value="CAL8113244.1"/>
    <property type="molecule type" value="Genomic_DNA"/>
</dbReference>
<feature type="compositionally biased region" description="Polar residues" evidence="1">
    <location>
        <begin position="422"/>
        <end position="432"/>
    </location>
</feature>
<feature type="region of interest" description="Disordered" evidence="1">
    <location>
        <begin position="417"/>
        <end position="444"/>
    </location>
</feature>
<evidence type="ECO:0000313" key="3">
    <source>
        <dbReference type="Proteomes" id="UP001642540"/>
    </source>
</evidence>
<reference evidence="2 3" key="1">
    <citation type="submission" date="2024-08" db="EMBL/GenBank/DDBJ databases">
        <authorList>
            <person name="Cucini C."/>
            <person name="Frati F."/>
        </authorList>
    </citation>
    <scope>NUCLEOTIDE SEQUENCE [LARGE SCALE GENOMIC DNA]</scope>
</reference>
<feature type="region of interest" description="Disordered" evidence="1">
    <location>
        <begin position="334"/>
        <end position="357"/>
    </location>
</feature>
<evidence type="ECO:0000313" key="2">
    <source>
        <dbReference type="EMBL" id="CAL8113244.1"/>
    </source>
</evidence>
<sequence length="706" mass="78915">MDNLEKISDVSLKRKVVNIAKVMDADGSGQEHYCTPKKFKNIETLDGYECHKIIREILIHGHIEANAEVIIEHKGQESVEDLIHLMFEAPTVTSEVEKFKEKINNSNCDLSDGRIVIENVVIPSSEATIFSCISNKNPSQGSSSLMLEEEEGEVEGLLKRLEDVEGYETESWGSSLNSTATPFGLNDENYSEDEKTLTLSQFLQDEADDEDEQLESVEGIINDNKEGCSSTLINDTSTHKDVIQLDLGEKAHTNSDTCTENTNNPEQSAHILTTVVIESTPDVANSAEVELYNTGCGNSAINMVEEPVHDTEITPDFVLEMVLAEGKANEALTRADYSATTNRTTTSSSKQSEEQQFEDFEYPYSSMCSAAENNSISQKSIQKTASDDIVDFIEELIHPSTSNRVDEPVETRSFVVEEQEVNTDNAGKSSKASHTKVKEEENASVDSFTSSKSSVADCSVVLERVEDMLNVNKCKTSDHKKTSNGDQTVDLEKLRQQVLERWEVWKNNKNIKLEKKNNETSMCSDVPNVSQIGVSSSTATASEVDSVQLVENESEEKNQDCKVSEDTHSVECEDVQKAAGVKESMNDNGVGFHSSNTSSDTNIAVDLNKREKIVKVYNSQRRVIPRRVYYTQKQLIAKMKSEMQKKAPNICYLSEWMAKTFERRKASLAESNYDLAEFVKLYPALKCYEIVSENILKYPIHFQIHV</sequence>
<comment type="caution">
    <text evidence="2">The sequence shown here is derived from an EMBL/GenBank/DDBJ whole genome shotgun (WGS) entry which is preliminary data.</text>
</comment>
<dbReference type="Proteomes" id="UP001642540">
    <property type="component" value="Unassembled WGS sequence"/>
</dbReference>
<proteinExistence type="predicted"/>
<name>A0ABP1QVZ7_9HEXA</name>
<accession>A0ABP1QVZ7</accession>
<evidence type="ECO:0000256" key="1">
    <source>
        <dbReference type="SAM" id="MobiDB-lite"/>
    </source>
</evidence>